<protein>
    <submittedName>
        <fullName evidence="2">Plasmid stabilization system protein ParE</fullName>
    </submittedName>
</protein>
<dbReference type="EMBL" id="JAAOZC010000001">
    <property type="protein sequence ID" value="NIJ06879.1"/>
    <property type="molecule type" value="Genomic_DNA"/>
</dbReference>
<evidence type="ECO:0000313" key="3">
    <source>
        <dbReference type="Proteomes" id="UP000727456"/>
    </source>
</evidence>
<evidence type="ECO:0000256" key="1">
    <source>
        <dbReference type="ARBA" id="ARBA00022649"/>
    </source>
</evidence>
<proteinExistence type="predicted"/>
<comment type="caution">
    <text evidence="2">The sequence shown here is derived from an EMBL/GenBank/DDBJ whole genome shotgun (WGS) entry which is preliminary data.</text>
</comment>
<name>A0ABX0TMX8_9SPHN</name>
<evidence type="ECO:0000313" key="2">
    <source>
        <dbReference type="EMBL" id="NIJ06879.1"/>
    </source>
</evidence>
<dbReference type="InterPro" id="IPR035093">
    <property type="entry name" value="RelE/ParE_toxin_dom_sf"/>
</dbReference>
<dbReference type="Pfam" id="PF05016">
    <property type="entry name" value="ParE_toxin"/>
    <property type="match status" value="1"/>
</dbReference>
<dbReference type="Proteomes" id="UP000727456">
    <property type="component" value="Unassembled WGS sequence"/>
</dbReference>
<sequence>MYISQFDPDGADKVVARLIAAGYSLRDFPDRGRPSSNGCRELTIVRPYIIRYEALPERVRILRIRHAAQLPIGE</sequence>
<dbReference type="InterPro" id="IPR007712">
    <property type="entry name" value="RelE/ParE_toxin"/>
</dbReference>
<organism evidence="2 3">
    <name type="scientific">Sphingomonas vulcanisoli</name>
    <dbReference type="NCBI Taxonomy" id="1658060"/>
    <lineage>
        <taxon>Bacteria</taxon>
        <taxon>Pseudomonadati</taxon>
        <taxon>Pseudomonadota</taxon>
        <taxon>Alphaproteobacteria</taxon>
        <taxon>Sphingomonadales</taxon>
        <taxon>Sphingomonadaceae</taxon>
        <taxon>Sphingomonas</taxon>
    </lineage>
</organism>
<keyword evidence="3" id="KW-1185">Reference proteome</keyword>
<dbReference type="RefSeq" id="WP_243843205.1">
    <property type="nucleotide sequence ID" value="NZ_JAAOZC010000001.1"/>
</dbReference>
<reference evidence="2 3" key="1">
    <citation type="submission" date="2020-03" db="EMBL/GenBank/DDBJ databases">
        <title>Genomic Encyclopedia of Type Strains, Phase III (KMG-III): the genomes of soil and plant-associated and newly described type strains.</title>
        <authorList>
            <person name="Whitman W."/>
        </authorList>
    </citation>
    <scope>NUCLEOTIDE SEQUENCE [LARGE SCALE GENOMIC DNA]</scope>
    <source>
        <strain evidence="2 3">CECT 8804</strain>
    </source>
</reference>
<accession>A0ABX0TMX8</accession>
<keyword evidence="1" id="KW-1277">Toxin-antitoxin system</keyword>
<gene>
    <name evidence="2" type="ORF">FHS31_000461</name>
</gene>
<dbReference type="Gene3D" id="3.30.2310.20">
    <property type="entry name" value="RelE-like"/>
    <property type="match status" value="1"/>
</dbReference>